<keyword evidence="4" id="KW-1185">Reference proteome</keyword>
<dbReference type="RefSeq" id="WP_158765571.1">
    <property type="nucleotide sequence ID" value="NZ_CP047045.1"/>
</dbReference>
<dbReference type="EMBL" id="CP047045">
    <property type="protein sequence ID" value="QGZ94648.1"/>
    <property type="molecule type" value="Genomic_DNA"/>
</dbReference>
<reference evidence="4" key="1">
    <citation type="submission" date="2019-12" db="EMBL/GenBank/DDBJ databases">
        <title>Complete genome of Terracaulis silvestris 0127_4.</title>
        <authorList>
            <person name="Vieira S."/>
            <person name="Riedel T."/>
            <person name="Sproer C."/>
            <person name="Pascual J."/>
            <person name="Boedeker C."/>
            <person name="Overmann J."/>
        </authorList>
    </citation>
    <scope>NUCLEOTIDE SEQUENCE [LARGE SCALE GENOMIC DNA]</scope>
    <source>
        <strain evidence="4">0127_4</strain>
    </source>
</reference>
<dbReference type="Proteomes" id="UP000431269">
    <property type="component" value="Chromosome"/>
</dbReference>
<keyword evidence="1" id="KW-0812">Transmembrane</keyword>
<feature type="transmembrane region" description="Helical" evidence="1">
    <location>
        <begin position="285"/>
        <end position="302"/>
    </location>
</feature>
<accession>A0A6I6MMR6</accession>
<feature type="transmembrane region" description="Helical" evidence="1">
    <location>
        <begin position="199"/>
        <end position="216"/>
    </location>
</feature>
<feature type="transmembrane region" description="Helical" evidence="1">
    <location>
        <begin position="173"/>
        <end position="192"/>
    </location>
</feature>
<evidence type="ECO:0000259" key="2">
    <source>
        <dbReference type="Pfam" id="PF09925"/>
    </source>
</evidence>
<keyword evidence="1" id="KW-0472">Membrane</keyword>
<feature type="transmembrane region" description="Helical" evidence="1">
    <location>
        <begin position="44"/>
        <end position="64"/>
    </location>
</feature>
<organism evidence="3 4">
    <name type="scientific">Terricaulis silvestris</name>
    <dbReference type="NCBI Taxonomy" id="2686094"/>
    <lineage>
        <taxon>Bacteria</taxon>
        <taxon>Pseudomonadati</taxon>
        <taxon>Pseudomonadota</taxon>
        <taxon>Alphaproteobacteria</taxon>
        <taxon>Caulobacterales</taxon>
        <taxon>Caulobacteraceae</taxon>
        <taxon>Terricaulis</taxon>
    </lineage>
</organism>
<evidence type="ECO:0000256" key="1">
    <source>
        <dbReference type="SAM" id="Phobius"/>
    </source>
</evidence>
<feature type="transmembrane region" description="Helical" evidence="1">
    <location>
        <begin position="222"/>
        <end position="242"/>
    </location>
</feature>
<dbReference type="AlphaFoldDB" id="A0A6I6MMR6"/>
<evidence type="ECO:0000313" key="4">
    <source>
        <dbReference type="Proteomes" id="UP000431269"/>
    </source>
</evidence>
<feature type="transmembrane region" description="Helical" evidence="1">
    <location>
        <begin position="98"/>
        <end position="119"/>
    </location>
</feature>
<feature type="transmembrane region" description="Helical" evidence="1">
    <location>
        <begin position="131"/>
        <end position="161"/>
    </location>
</feature>
<name>A0A6I6MMR6_9CAUL</name>
<feature type="domain" description="DUF2157" evidence="2">
    <location>
        <begin position="13"/>
        <end position="151"/>
    </location>
</feature>
<dbReference type="KEGG" id="tsv:DSM104635_01469"/>
<feature type="transmembrane region" description="Helical" evidence="1">
    <location>
        <begin position="71"/>
        <end position="92"/>
    </location>
</feature>
<feature type="transmembrane region" description="Helical" evidence="1">
    <location>
        <begin position="333"/>
        <end position="354"/>
    </location>
</feature>
<proteinExistence type="predicted"/>
<evidence type="ECO:0000313" key="3">
    <source>
        <dbReference type="EMBL" id="QGZ94648.1"/>
    </source>
</evidence>
<feature type="transmembrane region" description="Helical" evidence="1">
    <location>
        <begin position="309"/>
        <end position="327"/>
    </location>
</feature>
<dbReference type="Pfam" id="PF09925">
    <property type="entry name" value="DUF2157"/>
    <property type="match status" value="1"/>
</dbReference>
<feature type="transmembrane region" description="Helical" evidence="1">
    <location>
        <begin position="254"/>
        <end position="273"/>
    </location>
</feature>
<protein>
    <submittedName>
        <fullName evidence="3">Putative membrane protein</fullName>
    </submittedName>
</protein>
<gene>
    <name evidence="3" type="ORF">DSM104635_01469</name>
</gene>
<sequence length="361" mass="37521">MAGYKERVTQDLDRWIAAGLVSSEQRAAILDTIPDTRRLDAATALAWVGGLLLGIAVIAFIAANWDGMPRLLRFAVLIALFLGFAGAGAWAAHKTRPVLSNIALMIASLVFAASIGLTGQIFDIVGDPRTAAYASGVAAFALALAGRSTGAATVGLVFIALGDFTDRSWFSGIDAEAPWMLVAAPLAAFLALRWGSAPLAHASALAIIYCFGWFAGRVEGSAAGVLLFLSILLGAMAAGARWLRTQDKRFASVFYGWFAAAALIFFAIAGYLPWFGDSNSDNAGIAHRIVWLAASGGVLALGRFDRHGLVTAIGALSIIIAICALLTDLGLDLLAAAGVFLVCAIAALVGGLLLRRGKSNA</sequence>
<dbReference type="InterPro" id="IPR018677">
    <property type="entry name" value="DUF2157"/>
</dbReference>
<keyword evidence="1" id="KW-1133">Transmembrane helix</keyword>